<protein>
    <recommendedName>
        <fullName evidence="4">Proteinase inhibitor I42 chagasin domain-containing protein</fullName>
    </recommendedName>
</protein>
<evidence type="ECO:0000313" key="3">
    <source>
        <dbReference type="Proteomes" id="UP001501102"/>
    </source>
</evidence>
<sequence>MKTARLLTAALTAALALTATATTSSATPQTTSPKIAAKRLNLSNKHNRQSVTAHKGDEITVHLTGEQTESSTWGWTAPTAASTAILRRDAVGSSSTGETTAVFHAQAAGTTTLDSQLRCTPRKSGHTCSDTVVPWQVTVKVR</sequence>
<evidence type="ECO:0008006" key="4">
    <source>
        <dbReference type="Google" id="ProtNLM"/>
    </source>
</evidence>
<comment type="caution">
    <text evidence="2">The sequence shown here is derived from an EMBL/GenBank/DDBJ whole genome shotgun (WGS) entry which is preliminary data.</text>
</comment>
<gene>
    <name evidence="2" type="ORF">GCM10020221_29490</name>
</gene>
<name>A0ABN3WYD8_STRTU</name>
<feature type="chain" id="PRO_5046376558" description="Proteinase inhibitor I42 chagasin domain-containing protein" evidence="1">
    <location>
        <begin position="22"/>
        <end position="142"/>
    </location>
</feature>
<reference evidence="2 3" key="1">
    <citation type="journal article" date="2019" name="Int. J. Syst. Evol. Microbiol.">
        <title>The Global Catalogue of Microorganisms (GCM) 10K type strain sequencing project: providing services to taxonomists for standard genome sequencing and annotation.</title>
        <authorList>
            <consortium name="The Broad Institute Genomics Platform"/>
            <consortium name="The Broad Institute Genome Sequencing Center for Infectious Disease"/>
            <person name="Wu L."/>
            <person name="Ma J."/>
        </authorList>
    </citation>
    <scope>NUCLEOTIDE SEQUENCE [LARGE SCALE GENOMIC DNA]</scope>
    <source>
        <strain evidence="2 3">JCM 4087</strain>
    </source>
</reference>
<feature type="signal peptide" evidence="1">
    <location>
        <begin position="1"/>
        <end position="21"/>
    </location>
</feature>
<keyword evidence="1" id="KW-0732">Signal</keyword>
<dbReference type="RefSeq" id="WP_344963692.1">
    <property type="nucleotide sequence ID" value="NZ_BAAAXZ010000112.1"/>
</dbReference>
<evidence type="ECO:0000313" key="2">
    <source>
        <dbReference type="EMBL" id="GAA2931766.1"/>
    </source>
</evidence>
<organism evidence="2 3">
    <name type="scientific">Streptomyces thioluteus</name>
    <dbReference type="NCBI Taxonomy" id="66431"/>
    <lineage>
        <taxon>Bacteria</taxon>
        <taxon>Bacillati</taxon>
        <taxon>Actinomycetota</taxon>
        <taxon>Actinomycetes</taxon>
        <taxon>Kitasatosporales</taxon>
        <taxon>Streptomycetaceae</taxon>
        <taxon>Streptomyces</taxon>
    </lineage>
</organism>
<keyword evidence="3" id="KW-1185">Reference proteome</keyword>
<dbReference type="Proteomes" id="UP001501102">
    <property type="component" value="Unassembled WGS sequence"/>
</dbReference>
<dbReference type="EMBL" id="BAAAXZ010000112">
    <property type="protein sequence ID" value="GAA2931766.1"/>
    <property type="molecule type" value="Genomic_DNA"/>
</dbReference>
<evidence type="ECO:0000256" key="1">
    <source>
        <dbReference type="SAM" id="SignalP"/>
    </source>
</evidence>
<proteinExistence type="predicted"/>
<accession>A0ABN3WYD8</accession>